<sequence>MLVSPIFDEAGTVCIPAAPCNNKTGIEIAGGGPSKAEVKQQQERPMDCLSEDGEPVAHRHQALAVKLTAVKPRMLALTTSSYICLAVGSAGGLKKRPLGC</sequence>
<comment type="caution">
    <text evidence="1">The sequence shown here is derived from an EMBL/GenBank/DDBJ whole genome shotgun (WGS) entry which is preliminary data.</text>
</comment>
<protein>
    <submittedName>
        <fullName evidence="1">Uncharacterized protein</fullName>
    </submittedName>
</protein>
<dbReference type="EMBL" id="JANPWB010000009">
    <property type="protein sequence ID" value="KAJ1150504.1"/>
    <property type="molecule type" value="Genomic_DNA"/>
</dbReference>
<dbReference type="AlphaFoldDB" id="A0AAV7RDX9"/>
<keyword evidence="2" id="KW-1185">Reference proteome</keyword>
<evidence type="ECO:0000313" key="1">
    <source>
        <dbReference type="EMBL" id="KAJ1150504.1"/>
    </source>
</evidence>
<dbReference type="Proteomes" id="UP001066276">
    <property type="component" value="Chromosome 5"/>
</dbReference>
<name>A0AAV7RDX9_PLEWA</name>
<evidence type="ECO:0000313" key="2">
    <source>
        <dbReference type="Proteomes" id="UP001066276"/>
    </source>
</evidence>
<gene>
    <name evidence="1" type="ORF">NDU88_003295</name>
</gene>
<proteinExistence type="predicted"/>
<reference evidence="1" key="1">
    <citation type="journal article" date="2022" name="bioRxiv">
        <title>Sequencing and chromosome-scale assembly of the giantPleurodeles waltlgenome.</title>
        <authorList>
            <person name="Brown T."/>
            <person name="Elewa A."/>
            <person name="Iarovenko S."/>
            <person name="Subramanian E."/>
            <person name="Araus A.J."/>
            <person name="Petzold A."/>
            <person name="Susuki M."/>
            <person name="Suzuki K.-i.T."/>
            <person name="Hayashi T."/>
            <person name="Toyoda A."/>
            <person name="Oliveira C."/>
            <person name="Osipova E."/>
            <person name="Leigh N.D."/>
            <person name="Simon A."/>
            <person name="Yun M.H."/>
        </authorList>
    </citation>
    <scope>NUCLEOTIDE SEQUENCE</scope>
    <source>
        <strain evidence="1">20211129_DDA</strain>
        <tissue evidence="1">Liver</tissue>
    </source>
</reference>
<accession>A0AAV7RDX9</accession>
<organism evidence="1 2">
    <name type="scientific">Pleurodeles waltl</name>
    <name type="common">Iberian ribbed newt</name>
    <dbReference type="NCBI Taxonomy" id="8319"/>
    <lineage>
        <taxon>Eukaryota</taxon>
        <taxon>Metazoa</taxon>
        <taxon>Chordata</taxon>
        <taxon>Craniata</taxon>
        <taxon>Vertebrata</taxon>
        <taxon>Euteleostomi</taxon>
        <taxon>Amphibia</taxon>
        <taxon>Batrachia</taxon>
        <taxon>Caudata</taxon>
        <taxon>Salamandroidea</taxon>
        <taxon>Salamandridae</taxon>
        <taxon>Pleurodelinae</taxon>
        <taxon>Pleurodeles</taxon>
    </lineage>
</organism>